<dbReference type="Proteomes" id="UP000276309">
    <property type="component" value="Chromosome"/>
</dbReference>
<proteinExistence type="predicted"/>
<keyword evidence="2" id="KW-1185">Reference proteome</keyword>
<reference evidence="1 2" key="1">
    <citation type="submission" date="2018-08" db="EMBL/GenBank/DDBJ databases">
        <title>The reduced genetic potential of extracellular carbohydrate catabolism in Euzebyella marina RN62, a Flavobacteriia bacterium isolated from the hadal water.</title>
        <authorList>
            <person name="Xue C."/>
        </authorList>
    </citation>
    <scope>NUCLEOTIDE SEQUENCE [LARGE SCALE GENOMIC DNA]</scope>
    <source>
        <strain evidence="1 2">RN62</strain>
    </source>
</reference>
<dbReference type="OrthoDB" id="1238943at2"/>
<dbReference type="EMBL" id="CP032050">
    <property type="protein sequence ID" value="AYN66653.1"/>
    <property type="molecule type" value="Genomic_DNA"/>
</dbReference>
<evidence type="ECO:0000313" key="2">
    <source>
        <dbReference type="Proteomes" id="UP000276309"/>
    </source>
</evidence>
<name>A0A3G2L342_9FLAO</name>
<evidence type="ECO:0000313" key="1">
    <source>
        <dbReference type="EMBL" id="AYN66653.1"/>
    </source>
</evidence>
<gene>
    <name evidence="1" type="ORF">D1013_04265</name>
</gene>
<dbReference type="AlphaFoldDB" id="A0A3G2L342"/>
<organism evidence="1 2">
    <name type="scientific">Euzebyella marina</name>
    <dbReference type="NCBI Taxonomy" id="1761453"/>
    <lineage>
        <taxon>Bacteria</taxon>
        <taxon>Pseudomonadati</taxon>
        <taxon>Bacteroidota</taxon>
        <taxon>Flavobacteriia</taxon>
        <taxon>Flavobacteriales</taxon>
        <taxon>Flavobacteriaceae</taxon>
        <taxon>Euzebyella</taxon>
    </lineage>
</organism>
<accession>A0A3G2L342</accession>
<dbReference type="KEGG" id="emar:D1013_04265"/>
<sequence>MGSKDKDSINQYREKQLLNLKGEHRVVDFYFDNKINNVNLQELLYQNGDTLLLKAKIQDGKLVPLF</sequence>
<protein>
    <submittedName>
        <fullName evidence="1">Uncharacterized protein</fullName>
    </submittedName>
</protein>